<protein>
    <recommendedName>
        <fullName evidence="2">LysM domain-containing protein</fullName>
    </recommendedName>
</protein>
<evidence type="ECO:0000313" key="3">
    <source>
        <dbReference type="EMBL" id="PPQ84579.1"/>
    </source>
</evidence>
<dbReference type="Gene3D" id="3.10.350.10">
    <property type="entry name" value="LysM domain"/>
    <property type="match status" value="1"/>
</dbReference>
<dbReference type="PROSITE" id="PS51782">
    <property type="entry name" value="LYSM"/>
    <property type="match status" value="1"/>
</dbReference>
<dbReference type="CDD" id="cd00118">
    <property type="entry name" value="LysM"/>
    <property type="match status" value="1"/>
</dbReference>
<dbReference type="SUPFAM" id="SSF54106">
    <property type="entry name" value="LysM domain"/>
    <property type="match status" value="1"/>
</dbReference>
<feature type="compositionally biased region" description="Low complexity" evidence="1">
    <location>
        <begin position="387"/>
        <end position="402"/>
    </location>
</feature>
<proteinExistence type="predicted"/>
<gene>
    <name evidence="3" type="ORF">CVT25_015782</name>
</gene>
<dbReference type="Proteomes" id="UP000283269">
    <property type="component" value="Unassembled WGS sequence"/>
</dbReference>
<evidence type="ECO:0000256" key="1">
    <source>
        <dbReference type="SAM" id="MobiDB-lite"/>
    </source>
</evidence>
<dbReference type="OrthoDB" id="2107166at2759"/>
<feature type="compositionally biased region" description="Polar residues" evidence="1">
    <location>
        <begin position="405"/>
        <end position="432"/>
    </location>
</feature>
<reference evidence="3 4" key="1">
    <citation type="journal article" date="2018" name="Evol. Lett.">
        <title>Horizontal gene cluster transfer increased hallucinogenic mushroom diversity.</title>
        <authorList>
            <person name="Reynolds H.T."/>
            <person name="Vijayakumar V."/>
            <person name="Gluck-Thaler E."/>
            <person name="Korotkin H.B."/>
            <person name="Matheny P.B."/>
            <person name="Slot J.C."/>
        </authorList>
    </citation>
    <scope>NUCLEOTIDE SEQUENCE [LARGE SCALE GENOMIC DNA]</scope>
    <source>
        <strain evidence="3 4">2631</strain>
    </source>
</reference>
<feature type="compositionally biased region" description="Basic and acidic residues" evidence="1">
    <location>
        <begin position="52"/>
        <end position="63"/>
    </location>
</feature>
<organism evidence="3 4">
    <name type="scientific">Psilocybe cyanescens</name>
    <dbReference type="NCBI Taxonomy" id="93625"/>
    <lineage>
        <taxon>Eukaryota</taxon>
        <taxon>Fungi</taxon>
        <taxon>Dikarya</taxon>
        <taxon>Basidiomycota</taxon>
        <taxon>Agaricomycotina</taxon>
        <taxon>Agaricomycetes</taxon>
        <taxon>Agaricomycetidae</taxon>
        <taxon>Agaricales</taxon>
        <taxon>Agaricineae</taxon>
        <taxon>Strophariaceae</taxon>
        <taxon>Psilocybe</taxon>
    </lineage>
</organism>
<dbReference type="AlphaFoldDB" id="A0A409X1J8"/>
<accession>A0A409X1J8</accession>
<dbReference type="InterPro" id="IPR036779">
    <property type="entry name" value="LysM_dom_sf"/>
</dbReference>
<dbReference type="InParanoid" id="A0A409X1J8"/>
<sequence>MSYDNSDDLAYNPFAEEDDRPSSASSSTQGYYSSAFFPKLSPSRPTLRRRRSLTDKSLKDGQQSKRHTRTPTEIQITPPYSAGLHPLKSALAATNNDSTLQDLGVTRPYLSRIVNEGTLVDAPLLLQEGTVADRILPSPDQEKDVIVHRVSSRDSLAGVSLKYGISLPNLRRANQLWISDSIHLRDVLFIPIDQASRSREYIPEPKLISLTPDPQDSNADPFDETSAASPVKIDSINSPPSGPLVPVRRIPSKQLSYFPPSSHKNTESKSDGHADTTSIYLHSPGNSKLSPGPNKYSPIPINNSLTSILTALPIAASTRDEIITRLSFDSVSSSFSDRSLVNSDEEIGHELGNVTRHGAHDSPEDDMDEMSMPTPKAVQRPPHRLPSKTQTTSTTSSSLPKTSHVRSYSSASPPSLYISQAHETSIRTSQLEPSAAMELPTFRSSTVGRSVGRGPTKRNKEEHISRPISNGENHDFGGENE</sequence>
<dbReference type="InterPro" id="IPR018392">
    <property type="entry name" value="LysM"/>
</dbReference>
<evidence type="ECO:0000259" key="2">
    <source>
        <dbReference type="PROSITE" id="PS51782"/>
    </source>
</evidence>
<name>A0A409X1J8_PSICY</name>
<feature type="region of interest" description="Disordered" evidence="1">
    <location>
        <begin position="1"/>
        <end position="79"/>
    </location>
</feature>
<dbReference type="STRING" id="93625.A0A409X1J8"/>
<feature type="region of interest" description="Disordered" evidence="1">
    <location>
        <begin position="344"/>
        <end position="481"/>
    </location>
</feature>
<feature type="compositionally biased region" description="Basic and acidic residues" evidence="1">
    <location>
        <begin position="264"/>
        <end position="274"/>
    </location>
</feature>
<feature type="compositionally biased region" description="Basic and acidic residues" evidence="1">
    <location>
        <begin position="472"/>
        <end position="481"/>
    </location>
</feature>
<feature type="domain" description="LysM" evidence="2">
    <location>
        <begin position="146"/>
        <end position="190"/>
    </location>
</feature>
<evidence type="ECO:0000313" key="4">
    <source>
        <dbReference type="Proteomes" id="UP000283269"/>
    </source>
</evidence>
<feature type="region of interest" description="Disordered" evidence="1">
    <location>
        <begin position="205"/>
        <end position="295"/>
    </location>
</feature>
<comment type="caution">
    <text evidence="3">The sequence shown here is derived from an EMBL/GenBank/DDBJ whole genome shotgun (WGS) entry which is preliminary data.</text>
</comment>
<dbReference type="Pfam" id="PF01476">
    <property type="entry name" value="LysM"/>
    <property type="match status" value="1"/>
</dbReference>
<dbReference type="SMART" id="SM00257">
    <property type="entry name" value="LysM"/>
    <property type="match status" value="1"/>
</dbReference>
<feature type="compositionally biased region" description="Polar residues" evidence="1">
    <location>
        <begin position="275"/>
        <end position="289"/>
    </location>
</feature>
<keyword evidence="4" id="KW-1185">Reference proteome</keyword>
<feature type="compositionally biased region" description="Low complexity" evidence="1">
    <location>
        <begin position="22"/>
        <end position="45"/>
    </location>
</feature>
<dbReference type="EMBL" id="NHYD01002844">
    <property type="protein sequence ID" value="PPQ84579.1"/>
    <property type="molecule type" value="Genomic_DNA"/>
</dbReference>